<dbReference type="CDD" id="cd00130">
    <property type="entry name" value="PAS"/>
    <property type="match status" value="4"/>
</dbReference>
<keyword evidence="5" id="KW-0418">Kinase</keyword>
<dbReference type="PROSITE" id="PS50113">
    <property type="entry name" value="PAC"/>
    <property type="match status" value="3"/>
</dbReference>
<dbReference type="Pfam" id="PF08448">
    <property type="entry name" value="PAS_4"/>
    <property type="match status" value="2"/>
</dbReference>
<dbReference type="SMART" id="SM00086">
    <property type="entry name" value="PAC"/>
    <property type="match status" value="3"/>
</dbReference>
<reference evidence="8" key="1">
    <citation type="submission" date="2022-11" db="EMBL/GenBank/DDBJ databases">
        <title>Lacinutrix neustonica HL-RS19T sp. nov., isolated from the surface microlayer sample of brackish Lake Shihwa.</title>
        <authorList>
            <person name="Choi J.Y."/>
            <person name="Hwang C.Y."/>
        </authorList>
    </citation>
    <scope>NUCLEOTIDE SEQUENCE</scope>
    <source>
        <strain evidence="8">HL-RS19</strain>
    </source>
</reference>
<feature type="domain" description="PAS" evidence="6">
    <location>
        <begin position="237"/>
        <end position="307"/>
    </location>
</feature>
<evidence type="ECO:0000259" key="7">
    <source>
        <dbReference type="PROSITE" id="PS50113"/>
    </source>
</evidence>
<proteinExistence type="predicted"/>
<evidence type="ECO:0000256" key="5">
    <source>
        <dbReference type="ARBA" id="ARBA00022777"/>
    </source>
</evidence>
<keyword evidence="4" id="KW-0808">Transferase</keyword>
<dbReference type="NCBIfam" id="TIGR00229">
    <property type="entry name" value="sensory_box"/>
    <property type="match status" value="4"/>
</dbReference>
<keyword evidence="3" id="KW-0597">Phosphoprotein</keyword>
<dbReference type="InterPro" id="IPR000014">
    <property type="entry name" value="PAS"/>
</dbReference>
<protein>
    <recommendedName>
        <fullName evidence="2">histidine kinase</fullName>
        <ecNumber evidence="2">2.7.13.3</ecNumber>
    </recommendedName>
</protein>
<evidence type="ECO:0000256" key="3">
    <source>
        <dbReference type="ARBA" id="ARBA00022553"/>
    </source>
</evidence>
<keyword evidence="9" id="KW-1185">Reference proteome</keyword>
<dbReference type="RefSeq" id="WP_267678583.1">
    <property type="nucleotide sequence ID" value="NZ_CP113088.1"/>
</dbReference>
<dbReference type="InterPro" id="IPR000700">
    <property type="entry name" value="PAS-assoc_C"/>
</dbReference>
<feature type="domain" description="PAC" evidence="7">
    <location>
        <begin position="59"/>
        <end position="111"/>
    </location>
</feature>
<dbReference type="InterPro" id="IPR035965">
    <property type="entry name" value="PAS-like_dom_sf"/>
</dbReference>
<dbReference type="InterPro" id="IPR052162">
    <property type="entry name" value="Sensor_kinase/Photoreceptor"/>
</dbReference>
<dbReference type="InterPro" id="IPR013656">
    <property type="entry name" value="PAS_4"/>
</dbReference>
<evidence type="ECO:0000313" key="8">
    <source>
        <dbReference type="EMBL" id="WAC03945.1"/>
    </source>
</evidence>
<dbReference type="AlphaFoldDB" id="A0A9E8N172"/>
<dbReference type="PANTHER" id="PTHR43304:SF1">
    <property type="entry name" value="PAC DOMAIN-CONTAINING PROTEIN"/>
    <property type="match status" value="1"/>
</dbReference>
<feature type="domain" description="PAC" evidence="7">
    <location>
        <begin position="179"/>
        <end position="236"/>
    </location>
</feature>
<dbReference type="InterPro" id="IPR013767">
    <property type="entry name" value="PAS_fold"/>
</dbReference>
<dbReference type="Proteomes" id="UP001164705">
    <property type="component" value="Chromosome"/>
</dbReference>
<evidence type="ECO:0000256" key="1">
    <source>
        <dbReference type="ARBA" id="ARBA00000085"/>
    </source>
</evidence>
<dbReference type="EC" id="2.7.13.3" evidence="2"/>
<accession>A0A9E8N172</accession>
<dbReference type="SMART" id="SM00091">
    <property type="entry name" value="PAS"/>
    <property type="match status" value="3"/>
</dbReference>
<comment type="catalytic activity">
    <reaction evidence="1">
        <text>ATP + protein L-histidine = ADP + protein N-phospho-L-histidine.</text>
        <dbReference type="EC" id="2.7.13.3"/>
    </reaction>
</comment>
<organism evidence="8 9">
    <name type="scientific">Lacinutrix neustonica</name>
    <dbReference type="NCBI Taxonomy" id="2980107"/>
    <lineage>
        <taxon>Bacteria</taxon>
        <taxon>Pseudomonadati</taxon>
        <taxon>Bacteroidota</taxon>
        <taxon>Flavobacteriia</taxon>
        <taxon>Flavobacteriales</taxon>
        <taxon>Flavobacteriaceae</taxon>
        <taxon>Lacinutrix</taxon>
    </lineage>
</organism>
<dbReference type="Pfam" id="PF00989">
    <property type="entry name" value="PAS"/>
    <property type="match status" value="2"/>
</dbReference>
<dbReference type="KEGG" id="lnu:N7U66_00675"/>
<dbReference type="InterPro" id="IPR001610">
    <property type="entry name" value="PAC"/>
</dbReference>
<dbReference type="EMBL" id="CP113088">
    <property type="protein sequence ID" value="WAC03945.1"/>
    <property type="molecule type" value="Genomic_DNA"/>
</dbReference>
<feature type="domain" description="PAS" evidence="6">
    <location>
        <begin position="362"/>
        <end position="415"/>
    </location>
</feature>
<sequence length="415" mass="47671">MKQLNRKGEFIYLNTACLEMLEVESIEMVKGKSILSFIGPKHQEAFKKLIADVLNGNETHLVFQLKGLKGTVRWLKIHAVPFKEVDGNIVSFLGVTRDITNRKEVENQVTKNEKLFRHLSSNAPVAIFQTDTEGVCNYVNEEWIKYAGLSFNEAMGYGWSKAIHPEDKERVLREWKGSVRDEIEFVSEHRFLTDNKITWLSVKAVGTFDAQNNLYGYIGMALDITEQKKAEKLLKENREYLDNIINNIGDPVFVKDEQSHFLLANNAFYKLFKRSKEEILGKTFAEDVPREERERYLNIDQQVISKGVEHVHEDSFIDKGGETRFISTKKTRFIDESGKKYLIGVIRDITNQKTAEKLLSDSKNHLDNIISNIGDPLFVKDKDSRLVIVNDAFCEIFNLDRKDVIGKTLAENVSP</sequence>
<dbReference type="Gene3D" id="3.30.450.20">
    <property type="entry name" value="PAS domain"/>
    <property type="match status" value="4"/>
</dbReference>
<evidence type="ECO:0000256" key="4">
    <source>
        <dbReference type="ARBA" id="ARBA00022679"/>
    </source>
</evidence>
<evidence type="ECO:0000259" key="6">
    <source>
        <dbReference type="PROSITE" id="PS50112"/>
    </source>
</evidence>
<dbReference type="SUPFAM" id="SSF55785">
    <property type="entry name" value="PYP-like sensor domain (PAS domain)"/>
    <property type="match status" value="4"/>
</dbReference>
<evidence type="ECO:0000313" key="9">
    <source>
        <dbReference type="Proteomes" id="UP001164705"/>
    </source>
</evidence>
<dbReference type="GO" id="GO:0004673">
    <property type="term" value="F:protein histidine kinase activity"/>
    <property type="evidence" value="ECO:0007669"/>
    <property type="project" value="UniProtKB-EC"/>
</dbReference>
<feature type="domain" description="PAS" evidence="6">
    <location>
        <begin position="1"/>
        <end position="57"/>
    </location>
</feature>
<dbReference type="GO" id="GO:0006355">
    <property type="term" value="P:regulation of DNA-templated transcription"/>
    <property type="evidence" value="ECO:0007669"/>
    <property type="project" value="InterPro"/>
</dbReference>
<gene>
    <name evidence="8" type="ORF">N7U66_00675</name>
</gene>
<dbReference type="PROSITE" id="PS50112">
    <property type="entry name" value="PAS"/>
    <property type="match status" value="4"/>
</dbReference>
<feature type="domain" description="PAC" evidence="7">
    <location>
        <begin position="310"/>
        <end position="361"/>
    </location>
</feature>
<feature type="domain" description="PAS" evidence="6">
    <location>
        <begin position="112"/>
        <end position="182"/>
    </location>
</feature>
<evidence type="ECO:0000256" key="2">
    <source>
        <dbReference type="ARBA" id="ARBA00012438"/>
    </source>
</evidence>
<name>A0A9E8N172_9FLAO</name>
<dbReference type="PANTHER" id="PTHR43304">
    <property type="entry name" value="PHYTOCHROME-LIKE PROTEIN CPH1"/>
    <property type="match status" value="1"/>
</dbReference>